<proteinExistence type="predicted"/>
<sequence length="80" mass="9448">WEMQTGSILDAWHNKKSRKRSFLKEVLEKATTFLIMVHKDYQQCWYSKIDFQLVISCPANYNSLTIPSKALKIFSSYEVL</sequence>
<feature type="non-terminal residue" evidence="1">
    <location>
        <position position="80"/>
    </location>
</feature>
<accession>A0A9W7WJ56</accession>
<organism evidence="1 2">
    <name type="scientific">Triplophysa rosa</name>
    <name type="common">Cave loach</name>
    <dbReference type="NCBI Taxonomy" id="992332"/>
    <lineage>
        <taxon>Eukaryota</taxon>
        <taxon>Metazoa</taxon>
        <taxon>Chordata</taxon>
        <taxon>Craniata</taxon>
        <taxon>Vertebrata</taxon>
        <taxon>Euteleostomi</taxon>
        <taxon>Actinopterygii</taxon>
        <taxon>Neopterygii</taxon>
        <taxon>Teleostei</taxon>
        <taxon>Ostariophysi</taxon>
        <taxon>Cypriniformes</taxon>
        <taxon>Nemacheilidae</taxon>
        <taxon>Triplophysa</taxon>
    </lineage>
</organism>
<feature type="non-terminal residue" evidence="1">
    <location>
        <position position="1"/>
    </location>
</feature>
<evidence type="ECO:0000313" key="1">
    <source>
        <dbReference type="EMBL" id="KAI7801421.1"/>
    </source>
</evidence>
<name>A0A9W7WJ56_TRIRA</name>
<gene>
    <name evidence="1" type="ORF">IRJ41_012403</name>
</gene>
<dbReference type="Proteomes" id="UP001059041">
    <property type="component" value="Linkage Group LG13"/>
</dbReference>
<protein>
    <submittedName>
        <fullName evidence="1">Late embryogenesis abundant protein 1-like</fullName>
    </submittedName>
</protein>
<keyword evidence="2" id="KW-1185">Reference proteome</keyword>
<comment type="caution">
    <text evidence="1">The sequence shown here is derived from an EMBL/GenBank/DDBJ whole genome shotgun (WGS) entry which is preliminary data.</text>
</comment>
<reference evidence="1" key="1">
    <citation type="submission" date="2021-02" db="EMBL/GenBank/DDBJ databases">
        <title>Comparative genomics reveals that relaxation of natural selection precedes convergent phenotypic evolution of cavefish.</title>
        <authorList>
            <person name="Peng Z."/>
        </authorList>
    </citation>
    <scope>NUCLEOTIDE SEQUENCE</scope>
    <source>
        <tissue evidence="1">Muscle</tissue>
    </source>
</reference>
<evidence type="ECO:0000313" key="2">
    <source>
        <dbReference type="Proteomes" id="UP001059041"/>
    </source>
</evidence>
<dbReference type="EMBL" id="JAFHDT010000013">
    <property type="protein sequence ID" value="KAI7801421.1"/>
    <property type="molecule type" value="Genomic_DNA"/>
</dbReference>
<dbReference type="AlphaFoldDB" id="A0A9W7WJ56"/>